<dbReference type="AlphaFoldDB" id="A0AAV1X9K2"/>
<accession>A0AAV1X9K2</accession>
<dbReference type="Proteomes" id="UP001497480">
    <property type="component" value="Unassembled WGS sequence"/>
</dbReference>
<feature type="region of interest" description="Disordered" evidence="2">
    <location>
        <begin position="134"/>
        <end position="159"/>
    </location>
</feature>
<dbReference type="PANTHER" id="PTHR37076:SF3">
    <property type="entry name" value="STRESS RESPONSE PROTEIN NST1-LIKE"/>
    <property type="match status" value="1"/>
</dbReference>
<feature type="coiled-coil region" evidence="1">
    <location>
        <begin position="230"/>
        <end position="284"/>
    </location>
</feature>
<evidence type="ECO:0000256" key="1">
    <source>
        <dbReference type="SAM" id="Coils"/>
    </source>
</evidence>
<sequence>MKRKKWSELEEQTLLSKYSDLLRSGTLSKLKTREKKFKPVADHVNAVHHLRDPTTFPFKWSWRDVSIKVQNMRHQYLGVKQKICVSPHHFNWKDGINHWENFLVYKDVFGDVQLDLKNKKKKEVDGFGNCDELGFEFDDEDEDDEDDEDEEEEEEDYEGDALGSIGIGVLELRDAVARREERRREREFRREKEEMEIVREKRRRERELELESDLELELRERRLRWEVEKRGRVERELEEERRRRKRVEERMEEEMMEWRERTVAMQVEHEKQMMQMQVEACQNQMQILGIMARLVCQFFGSGSDGLGGGLGPLPPQVLQNLHDTGGGLDNVKPDANSPSEFI</sequence>
<dbReference type="EMBL" id="CAXHTB010000013">
    <property type="protein sequence ID" value="CAL0317682.1"/>
    <property type="molecule type" value="Genomic_DNA"/>
</dbReference>
<comment type="caution">
    <text evidence="3">The sequence shown here is derived from an EMBL/GenBank/DDBJ whole genome shotgun (WGS) entry which is preliminary data.</text>
</comment>
<protein>
    <submittedName>
        <fullName evidence="3">Uncharacterized protein</fullName>
    </submittedName>
</protein>
<evidence type="ECO:0000313" key="3">
    <source>
        <dbReference type="EMBL" id="CAL0317682.1"/>
    </source>
</evidence>
<dbReference type="PANTHER" id="PTHR37076">
    <property type="entry name" value="HISTONE-LYSINE N-METHYLTRANSFERASE, H3 LYSINE-79 SPECIFIC-LIKE-RELATED"/>
    <property type="match status" value="1"/>
</dbReference>
<gene>
    <name evidence="3" type="ORF">LLUT_LOCUS18742</name>
</gene>
<proteinExistence type="predicted"/>
<evidence type="ECO:0000256" key="2">
    <source>
        <dbReference type="SAM" id="MobiDB-lite"/>
    </source>
</evidence>
<feature type="region of interest" description="Disordered" evidence="2">
    <location>
        <begin position="323"/>
        <end position="342"/>
    </location>
</feature>
<keyword evidence="1" id="KW-0175">Coiled coil</keyword>
<name>A0AAV1X9K2_LUPLU</name>
<evidence type="ECO:0000313" key="4">
    <source>
        <dbReference type="Proteomes" id="UP001497480"/>
    </source>
</evidence>
<organism evidence="3 4">
    <name type="scientific">Lupinus luteus</name>
    <name type="common">European yellow lupine</name>
    <dbReference type="NCBI Taxonomy" id="3873"/>
    <lineage>
        <taxon>Eukaryota</taxon>
        <taxon>Viridiplantae</taxon>
        <taxon>Streptophyta</taxon>
        <taxon>Embryophyta</taxon>
        <taxon>Tracheophyta</taxon>
        <taxon>Spermatophyta</taxon>
        <taxon>Magnoliopsida</taxon>
        <taxon>eudicotyledons</taxon>
        <taxon>Gunneridae</taxon>
        <taxon>Pentapetalae</taxon>
        <taxon>rosids</taxon>
        <taxon>fabids</taxon>
        <taxon>Fabales</taxon>
        <taxon>Fabaceae</taxon>
        <taxon>Papilionoideae</taxon>
        <taxon>50 kb inversion clade</taxon>
        <taxon>genistoids sensu lato</taxon>
        <taxon>core genistoids</taxon>
        <taxon>Genisteae</taxon>
        <taxon>Lupinus</taxon>
    </lineage>
</organism>
<reference evidence="3 4" key="1">
    <citation type="submission" date="2024-03" db="EMBL/GenBank/DDBJ databases">
        <authorList>
            <person name="Martinez-Hernandez J."/>
        </authorList>
    </citation>
    <scope>NUCLEOTIDE SEQUENCE [LARGE SCALE GENOMIC DNA]</scope>
</reference>
<keyword evidence="4" id="KW-1185">Reference proteome</keyword>